<dbReference type="eggNOG" id="ENOG502TI3M">
    <property type="taxonomic scope" value="Eukaryota"/>
</dbReference>
<proteinExistence type="predicted"/>
<sequence>MDSKNVLNKQIFASAQSPVATSASRPKTPNEDIHLKSVEPVNKHSNTLQDAVGSSEANNNAENDNVADLSYEELESVEHRVFKRMHADRKNRMMEIYFSRIGSKIQWGRSREARLLSKHRRLSRDDKRKMD</sequence>
<feature type="region of interest" description="Disordered" evidence="1">
    <location>
        <begin position="1"/>
        <end position="67"/>
    </location>
</feature>
<protein>
    <submittedName>
        <fullName evidence="2">Uncharacterized protein</fullName>
    </submittedName>
</protein>
<dbReference type="AlphaFoldDB" id="A0A066XWK8"/>
<feature type="compositionally biased region" description="Basic and acidic residues" evidence="1">
    <location>
        <begin position="28"/>
        <end position="37"/>
    </location>
</feature>
<dbReference type="OrthoDB" id="4849165at2759"/>
<dbReference type="HOGENOM" id="CLU_1927476_0_0_1"/>
<evidence type="ECO:0000256" key="1">
    <source>
        <dbReference type="SAM" id="MobiDB-lite"/>
    </source>
</evidence>
<dbReference type="EMBL" id="JMSE01000056">
    <property type="protein sequence ID" value="KDN72089.1"/>
    <property type="molecule type" value="Genomic_DNA"/>
</dbReference>
<feature type="compositionally biased region" description="Polar residues" evidence="1">
    <location>
        <begin position="1"/>
        <end position="27"/>
    </location>
</feature>
<accession>A0A066XWK8</accession>
<reference evidence="3" key="1">
    <citation type="journal article" date="2014" name="Genome Announc.">
        <title>Draft genome sequence of Colletotrichum sublineola, a destructive pathogen of cultivated sorghum.</title>
        <authorList>
            <person name="Baroncelli R."/>
            <person name="Sanz-Martin J.M."/>
            <person name="Rech G.E."/>
            <person name="Sukno S.A."/>
            <person name="Thon M.R."/>
        </authorList>
    </citation>
    <scope>NUCLEOTIDE SEQUENCE [LARGE SCALE GENOMIC DNA]</scope>
    <source>
        <strain evidence="3">TX430BB</strain>
    </source>
</reference>
<evidence type="ECO:0000313" key="3">
    <source>
        <dbReference type="Proteomes" id="UP000027238"/>
    </source>
</evidence>
<feature type="compositionally biased region" description="Low complexity" evidence="1">
    <location>
        <begin position="51"/>
        <end position="67"/>
    </location>
</feature>
<comment type="caution">
    <text evidence="2">The sequence shown here is derived from an EMBL/GenBank/DDBJ whole genome shotgun (WGS) entry which is preliminary data.</text>
</comment>
<keyword evidence="3" id="KW-1185">Reference proteome</keyword>
<dbReference type="Proteomes" id="UP000027238">
    <property type="component" value="Unassembled WGS sequence"/>
</dbReference>
<name>A0A066XWK8_COLSU</name>
<dbReference type="OMA" id="TPNEDIH"/>
<evidence type="ECO:0000313" key="2">
    <source>
        <dbReference type="EMBL" id="KDN72089.1"/>
    </source>
</evidence>
<organism evidence="2 3">
    <name type="scientific">Colletotrichum sublineola</name>
    <name type="common">Sorghum anthracnose fungus</name>
    <dbReference type="NCBI Taxonomy" id="1173701"/>
    <lineage>
        <taxon>Eukaryota</taxon>
        <taxon>Fungi</taxon>
        <taxon>Dikarya</taxon>
        <taxon>Ascomycota</taxon>
        <taxon>Pezizomycotina</taxon>
        <taxon>Sordariomycetes</taxon>
        <taxon>Hypocreomycetidae</taxon>
        <taxon>Glomerellales</taxon>
        <taxon>Glomerellaceae</taxon>
        <taxon>Colletotrichum</taxon>
        <taxon>Colletotrichum graminicola species complex</taxon>
    </lineage>
</organism>
<gene>
    <name evidence="2" type="ORF">CSUB01_08943</name>
</gene>